<dbReference type="Proteomes" id="UP001418222">
    <property type="component" value="Unassembled WGS sequence"/>
</dbReference>
<dbReference type="EMBL" id="JBBWWQ010000011">
    <property type="protein sequence ID" value="KAK8936324.1"/>
    <property type="molecule type" value="Genomic_DNA"/>
</dbReference>
<keyword evidence="3" id="KW-1185">Reference proteome</keyword>
<evidence type="ECO:0000313" key="3">
    <source>
        <dbReference type="Proteomes" id="UP001418222"/>
    </source>
</evidence>
<gene>
    <name evidence="2" type="ORF">KSP39_PZI013808</name>
</gene>
<organism evidence="2 3">
    <name type="scientific">Platanthera zijinensis</name>
    <dbReference type="NCBI Taxonomy" id="2320716"/>
    <lineage>
        <taxon>Eukaryota</taxon>
        <taxon>Viridiplantae</taxon>
        <taxon>Streptophyta</taxon>
        <taxon>Embryophyta</taxon>
        <taxon>Tracheophyta</taxon>
        <taxon>Spermatophyta</taxon>
        <taxon>Magnoliopsida</taxon>
        <taxon>Liliopsida</taxon>
        <taxon>Asparagales</taxon>
        <taxon>Orchidaceae</taxon>
        <taxon>Orchidoideae</taxon>
        <taxon>Orchideae</taxon>
        <taxon>Orchidinae</taxon>
        <taxon>Platanthera</taxon>
    </lineage>
</organism>
<evidence type="ECO:0000313" key="2">
    <source>
        <dbReference type="EMBL" id="KAK8936324.1"/>
    </source>
</evidence>
<comment type="caution">
    <text evidence="2">The sequence shown here is derived from an EMBL/GenBank/DDBJ whole genome shotgun (WGS) entry which is preliminary data.</text>
</comment>
<dbReference type="AlphaFoldDB" id="A0AAP0BDL8"/>
<sequence length="239" mass="26522">MLGSIPTSTSGSGWLDRLRTSKGFPIPSHLDLDHFLHSNFEPNPNPTPPEVAAPPKQQPHKPTGHEKEQRLFDLMNNVLSELFVMGDPPESATGQKSARKQMNPRVCSTSASASASRRQAPAMSPSSADNSVAEGKRDRRKMKRMRASAVEAAGSDPLLNTGTVVTVIDTSSPGWKSERHFRKGMPWKGKEKKVWNVCRKKRKVGLLEKLIVEKEPLKELKGREHNDNVKSHIDVVGYF</sequence>
<reference evidence="2 3" key="1">
    <citation type="journal article" date="2022" name="Nat. Plants">
        <title>Genomes of leafy and leafless Platanthera orchids illuminate the evolution of mycoheterotrophy.</title>
        <authorList>
            <person name="Li M.H."/>
            <person name="Liu K.W."/>
            <person name="Li Z."/>
            <person name="Lu H.C."/>
            <person name="Ye Q.L."/>
            <person name="Zhang D."/>
            <person name="Wang J.Y."/>
            <person name="Li Y.F."/>
            <person name="Zhong Z.M."/>
            <person name="Liu X."/>
            <person name="Yu X."/>
            <person name="Liu D.K."/>
            <person name="Tu X.D."/>
            <person name="Liu B."/>
            <person name="Hao Y."/>
            <person name="Liao X.Y."/>
            <person name="Jiang Y.T."/>
            <person name="Sun W.H."/>
            <person name="Chen J."/>
            <person name="Chen Y.Q."/>
            <person name="Ai Y."/>
            <person name="Zhai J.W."/>
            <person name="Wu S.S."/>
            <person name="Zhou Z."/>
            <person name="Hsiao Y.Y."/>
            <person name="Wu W.L."/>
            <person name="Chen Y.Y."/>
            <person name="Lin Y.F."/>
            <person name="Hsu J.L."/>
            <person name="Li C.Y."/>
            <person name="Wang Z.W."/>
            <person name="Zhao X."/>
            <person name="Zhong W.Y."/>
            <person name="Ma X.K."/>
            <person name="Ma L."/>
            <person name="Huang J."/>
            <person name="Chen G.Z."/>
            <person name="Huang M.Z."/>
            <person name="Huang L."/>
            <person name="Peng D.H."/>
            <person name="Luo Y.B."/>
            <person name="Zou S.Q."/>
            <person name="Chen S.P."/>
            <person name="Lan S."/>
            <person name="Tsai W.C."/>
            <person name="Van de Peer Y."/>
            <person name="Liu Z.J."/>
        </authorList>
    </citation>
    <scope>NUCLEOTIDE SEQUENCE [LARGE SCALE GENOMIC DNA]</scope>
    <source>
        <strain evidence="2">Lor287</strain>
    </source>
</reference>
<dbReference type="PANTHER" id="PTHR37258:SF1">
    <property type="entry name" value="FANTOM PROTEIN"/>
    <property type="match status" value="1"/>
</dbReference>
<proteinExistence type="predicted"/>
<protein>
    <submittedName>
        <fullName evidence="2">Uncharacterized protein</fullName>
    </submittedName>
</protein>
<feature type="compositionally biased region" description="Low complexity" evidence="1">
    <location>
        <begin position="108"/>
        <end position="128"/>
    </location>
</feature>
<feature type="compositionally biased region" description="Pro residues" evidence="1">
    <location>
        <begin position="43"/>
        <end position="52"/>
    </location>
</feature>
<evidence type="ECO:0000256" key="1">
    <source>
        <dbReference type="SAM" id="MobiDB-lite"/>
    </source>
</evidence>
<feature type="region of interest" description="Disordered" evidence="1">
    <location>
        <begin position="85"/>
        <end position="141"/>
    </location>
</feature>
<feature type="region of interest" description="Disordered" evidence="1">
    <location>
        <begin position="36"/>
        <end position="66"/>
    </location>
</feature>
<dbReference type="PANTHER" id="PTHR37258">
    <property type="entry name" value="FANTOM PROTEIN"/>
    <property type="match status" value="1"/>
</dbReference>
<accession>A0AAP0BDL8</accession>
<name>A0AAP0BDL8_9ASPA</name>